<organism evidence="2 3">
    <name type="scientific">Potamilus streckersoni</name>
    <dbReference type="NCBI Taxonomy" id="2493646"/>
    <lineage>
        <taxon>Eukaryota</taxon>
        <taxon>Metazoa</taxon>
        <taxon>Spiralia</taxon>
        <taxon>Lophotrochozoa</taxon>
        <taxon>Mollusca</taxon>
        <taxon>Bivalvia</taxon>
        <taxon>Autobranchia</taxon>
        <taxon>Heteroconchia</taxon>
        <taxon>Palaeoheterodonta</taxon>
        <taxon>Unionida</taxon>
        <taxon>Unionoidea</taxon>
        <taxon>Unionidae</taxon>
        <taxon>Ambleminae</taxon>
        <taxon>Lampsilini</taxon>
        <taxon>Potamilus</taxon>
    </lineage>
</organism>
<feature type="region of interest" description="Disordered" evidence="1">
    <location>
        <begin position="1"/>
        <end position="59"/>
    </location>
</feature>
<reference evidence="2" key="2">
    <citation type="journal article" date="2021" name="Genome Biol. Evol.">
        <title>Developing a high-quality reference genome for a parasitic bivalve with doubly uniparental inheritance (Bivalvia: Unionida).</title>
        <authorList>
            <person name="Smith C.H."/>
        </authorList>
    </citation>
    <scope>NUCLEOTIDE SEQUENCE</scope>
    <source>
        <strain evidence="2">CHS0354</strain>
        <tissue evidence="2">Mantle</tissue>
    </source>
</reference>
<reference evidence="2" key="1">
    <citation type="journal article" date="2021" name="Genome Biol. Evol.">
        <title>A High-Quality Reference Genome for a Parasitic Bivalve with Doubly Uniparental Inheritance (Bivalvia: Unionida).</title>
        <authorList>
            <person name="Smith C.H."/>
        </authorList>
    </citation>
    <scope>NUCLEOTIDE SEQUENCE</scope>
    <source>
        <strain evidence="2">CHS0354</strain>
    </source>
</reference>
<dbReference type="EMBL" id="JAEAOA010000640">
    <property type="protein sequence ID" value="KAK3578858.1"/>
    <property type="molecule type" value="Genomic_DNA"/>
</dbReference>
<sequence length="59" mass="6965">MKKEKGEAKSGRKEKVKNRKKEEVERGEYGKKEVGRSRRQEDEVKGGRDETKERRTEGE</sequence>
<protein>
    <submittedName>
        <fullName evidence="2">Uncharacterized protein</fullName>
    </submittedName>
</protein>
<dbReference type="Proteomes" id="UP001195483">
    <property type="component" value="Unassembled WGS sequence"/>
</dbReference>
<accession>A0AAE0RSF4</accession>
<reference evidence="2" key="3">
    <citation type="submission" date="2023-05" db="EMBL/GenBank/DDBJ databases">
        <authorList>
            <person name="Smith C.H."/>
        </authorList>
    </citation>
    <scope>NUCLEOTIDE SEQUENCE</scope>
    <source>
        <strain evidence="2">CHS0354</strain>
        <tissue evidence="2">Mantle</tissue>
    </source>
</reference>
<name>A0AAE0RSF4_9BIVA</name>
<evidence type="ECO:0000313" key="3">
    <source>
        <dbReference type="Proteomes" id="UP001195483"/>
    </source>
</evidence>
<comment type="caution">
    <text evidence="2">The sequence shown here is derived from an EMBL/GenBank/DDBJ whole genome shotgun (WGS) entry which is preliminary data.</text>
</comment>
<evidence type="ECO:0000313" key="2">
    <source>
        <dbReference type="EMBL" id="KAK3578858.1"/>
    </source>
</evidence>
<feature type="compositionally biased region" description="Basic and acidic residues" evidence="1">
    <location>
        <begin position="20"/>
        <end position="59"/>
    </location>
</feature>
<dbReference type="AlphaFoldDB" id="A0AAE0RSF4"/>
<gene>
    <name evidence="2" type="ORF">CHS0354_010217</name>
</gene>
<evidence type="ECO:0000256" key="1">
    <source>
        <dbReference type="SAM" id="MobiDB-lite"/>
    </source>
</evidence>
<feature type="compositionally biased region" description="Basic and acidic residues" evidence="1">
    <location>
        <begin position="1"/>
        <end position="13"/>
    </location>
</feature>
<keyword evidence="3" id="KW-1185">Reference proteome</keyword>
<proteinExistence type="predicted"/>